<gene>
    <name evidence="2" type="ORF">P154DRAFT_579684</name>
</gene>
<reference evidence="2" key="1">
    <citation type="journal article" date="2020" name="Stud. Mycol.">
        <title>101 Dothideomycetes genomes: a test case for predicting lifestyles and emergence of pathogens.</title>
        <authorList>
            <person name="Haridas S."/>
            <person name="Albert R."/>
            <person name="Binder M."/>
            <person name="Bloem J."/>
            <person name="Labutti K."/>
            <person name="Salamov A."/>
            <person name="Andreopoulos B."/>
            <person name="Baker S."/>
            <person name="Barry K."/>
            <person name="Bills G."/>
            <person name="Bluhm B."/>
            <person name="Cannon C."/>
            <person name="Castanera R."/>
            <person name="Culley D."/>
            <person name="Daum C."/>
            <person name="Ezra D."/>
            <person name="Gonzalez J."/>
            <person name="Henrissat B."/>
            <person name="Kuo A."/>
            <person name="Liang C."/>
            <person name="Lipzen A."/>
            <person name="Lutzoni F."/>
            <person name="Magnuson J."/>
            <person name="Mondo S."/>
            <person name="Nolan M."/>
            <person name="Ohm R."/>
            <person name="Pangilinan J."/>
            <person name="Park H.-J."/>
            <person name="Ramirez L."/>
            <person name="Alfaro M."/>
            <person name="Sun H."/>
            <person name="Tritt A."/>
            <person name="Yoshinaga Y."/>
            <person name="Zwiers L.-H."/>
            <person name="Turgeon B."/>
            <person name="Goodwin S."/>
            <person name="Spatafora J."/>
            <person name="Crous P."/>
            <person name="Grigoriev I."/>
        </authorList>
    </citation>
    <scope>NUCLEOTIDE SEQUENCE</scope>
    <source>
        <strain evidence="2">CBS 123094</strain>
    </source>
</reference>
<evidence type="ECO:0000256" key="1">
    <source>
        <dbReference type="SAM" id="SignalP"/>
    </source>
</evidence>
<evidence type="ECO:0000313" key="2">
    <source>
        <dbReference type="EMBL" id="KAF1996582.1"/>
    </source>
</evidence>
<name>A0A6A5W3X0_9PLEO</name>
<evidence type="ECO:0000313" key="3">
    <source>
        <dbReference type="Proteomes" id="UP000799779"/>
    </source>
</evidence>
<accession>A0A6A5W3X0</accession>
<proteinExistence type="predicted"/>
<dbReference type="EMBL" id="ML977623">
    <property type="protein sequence ID" value="KAF1996582.1"/>
    <property type="molecule type" value="Genomic_DNA"/>
</dbReference>
<dbReference type="Proteomes" id="UP000799779">
    <property type="component" value="Unassembled WGS sequence"/>
</dbReference>
<feature type="signal peptide" evidence="1">
    <location>
        <begin position="1"/>
        <end position="18"/>
    </location>
</feature>
<dbReference type="AlphaFoldDB" id="A0A6A5W3X0"/>
<dbReference type="OrthoDB" id="5407769at2759"/>
<evidence type="ECO:0008006" key="4">
    <source>
        <dbReference type="Google" id="ProtNLM"/>
    </source>
</evidence>
<keyword evidence="1" id="KW-0732">Signal</keyword>
<protein>
    <recommendedName>
        <fullName evidence="4">Ecp2 effector protein domain-containing protein</fullName>
    </recommendedName>
</protein>
<feature type="chain" id="PRO_5025482511" description="Ecp2 effector protein domain-containing protein" evidence="1">
    <location>
        <begin position="19"/>
        <end position="127"/>
    </location>
</feature>
<sequence length="127" mass="14008">MRAFMVITPLLVGVFVDAFEIRLSKAKGCRNPDSHIQLNVAQGCNQYWAVDAQAIILPWLSSLDNDVLLATYSDTDCCHATLIESYGWNDTCNDFKSQGVGSWRVLDPENLDNGPSGQAIGYACDLY</sequence>
<keyword evidence="3" id="KW-1185">Reference proteome</keyword>
<organism evidence="2 3">
    <name type="scientific">Amniculicola lignicola CBS 123094</name>
    <dbReference type="NCBI Taxonomy" id="1392246"/>
    <lineage>
        <taxon>Eukaryota</taxon>
        <taxon>Fungi</taxon>
        <taxon>Dikarya</taxon>
        <taxon>Ascomycota</taxon>
        <taxon>Pezizomycotina</taxon>
        <taxon>Dothideomycetes</taxon>
        <taxon>Pleosporomycetidae</taxon>
        <taxon>Pleosporales</taxon>
        <taxon>Amniculicolaceae</taxon>
        <taxon>Amniculicola</taxon>
    </lineage>
</organism>